<evidence type="ECO:0000313" key="2">
    <source>
        <dbReference type="EMBL" id="KAK3774085.1"/>
    </source>
</evidence>
<evidence type="ECO:0000256" key="1">
    <source>
        <dbReference type="SAM" id="MobiDB-lite"/>
    </source>
</evidence>
<comment type="caution">
    <text evidence="2">The sequence shown here is derived from an EMBL/GenBank/DDBJ whole genome shotgun (WGS) entry which is preliminary data.</text>
</comment>
<feature type="compositionally biased region" description="Polar residues" evidence="1">
    <location>
        <begin position="16"/>
        <end position="34"/>
    </location>
</feature>
<keyword evidence="3" id="KW-1185">Reference proteome</keyword>
<gene>
    <name evidence="2" type="ORF">RRG08_030167</name>
</gene>
<feature type="region of interest" description="Disordered" evidence="1">
    <location>
        <begin position="99"/>
        <end position="136"/>
    </location>
</feature>
<evidence type="ECO:0000313" key="3">
    <source>
        <dbReference type="Proteomes" id="UP001283361"/>
    </source>
</evidence>
<proteinExistence type="predicted"/>
<accession>A0AAE0ZRF6</accession>
<dbReference type="AlphaFoldDB" id="A0AAE0ZRF6"/>
<organism evidence="2 3">
    <name type="scientific">Elysia crispata</name>
    <name type="common">lettuce slug</name>
    <dbReference type="NCBI Taxonomy" id="231223"/>
    <lineage>
        <taxon>Eukaryota</taxon>
        <taxon>Metazoa</taxon>
        <taxon>Spiralia</taxon>
        <taxon>Lophotrochozoa</taxon>
        <taxon>Mollusca</taxon>
        <taxon>Gastropoda</taxon>
        <taxon>Heterobranchia</taxon>
        <taxon>Euthyneura</taxon>
        <taxon>Panpulmonata</taxon>
        <taxon>Sacoglossa</taxon>
        <taxon>Placobranchoidea</taxon>
        <taxon>Plakobranchidae</taxon>
        <taxon>Elysia</taxon>
    </lineage>
</organism>
<dbReference type="EMBL" id="JAWDGP010003469">
    <property type="protein sequence ID" value="KAK3774085.1"/>
    <property type="molecule type" value="Genomic_DNA"/>
</dbReference>
<reference evidence="2" key="1">
    <citation type="journal article" date="2023" name="G3 (Bethesda)">
        <title>A reference genome for the long-term kleptoplast-retaining sea slug Elysia crispata morphotype clarki.</title>
        <authorList>
            <person name="Eastman K.E."/>
            <person name="Pendleton A.L."/>
            <person name="Shaikh M.A."/>
            <person name="Suttiyut T."/>
            <person name="Ogas R."/>
            <person name="Tomko P."/>
            <person name="Gavelis G."/>
            <person name="Widhalm J.R."/>
            <person name="Wisecaver J.H."/>
        </authorList>
    </citation>
    <scope>NUCLEOTIDE SEQUENCE</scope>
    <source>
        <strain evidence="2">ECLA1</strain>
    </source>
</reference>
<feature type="region of interest" description="Disordered" evidence="1">
    <location>
        <begin position="1"/>
        <end position="40"/>
    </location>
</feature>
<feature type="compositionally biased region" description="Basic and acidic residues" evidence="1">
    <location>
        <begin position="1"/>
        <end position="12"/>
    </location>
</feature>
<sequence>MAGGWKKTESGRSHGASHSQRQAIDAWSSQTKPKNQLRFPWEKQRAAGLLTAMARQIPKAFWTSHGQSSEMAIEWCFPPSSHTPFLCAAFLFWEVAGTSSTPSGEVLPRRSGAIERGHTGGKNQNRADSPAAPASC</sequence>
<name>A0AAE0ZRF6_9GAST</name>
<protein>
    <submittedName>
        <fullName evidence="2">Uncharacterized protein</fullName>
    </submittedName>
</protein>
<dbReference type="Proteomes" id="UP001283361">
    <property type="component" value="Unassembled WGS sequence"/>
</dbReference>